<evidence type="ECO:0000256" key="3">
    <source>
        <dbReference type="ARBA" id="ARBA00022741"/>
    </source>
</evidence>
<reference evidence="11" key="1">
    <citation type="submission" date="2021-02" db="EMBL/GenBank/DDBJ databases">
        <title>Thiocyanate and organic carbon inputs drive convergent selection for specific autotrophic Afipia and Thiobacillus strains within complex microbiomes.</title>
        <authorList>
            <person name="Huddy R.J."/>
            <person name="Sachdeva R."/>
            <person name="Kadzinga F."/>
            <person name="Kantor R.S."/>
            <person name="Harrison S.T.L."/>
            <person name="Banfield J.F."/>
        </authorList>
    </citation>
    <scope>NUCLEOTIDE SEQUENCE</scope>
    <source>
        <strain evidence="11">SCN18_13_7_16_R3_B_64_19</strain>
    </source>
</reference>
<dbReference type="Gene3D" id="6.10.250.2860">
    <property type="match status" value="1"/>
</dbReference>
<dbReference type="GO" id="GO:0043022">
    <property type="term" value="F:ribosome binding"/>
    <property type="evidence" value="ECO:0007669"/>
    <property type="project" value="TreeGrafter"/>
</dbReference>
<comment type="subunit">
    <text evidence="6">Monomer. Associates with the 50S ribosomal subunit.</text>
</comment>
<dbReference type="InterPro" id="IPR025121">
    <property type="entry name" value="GTPase_HflX_N"/>
</dbReference>
<dbReference type="GO" id="GO:0003924">
    <property type="term" value="F:GTPase activity"/>
    <property type="evidence" value="ECO:0007669"/>
    <property type="project" value="UniProtKB-UniRule"/>
</dbReference>
<comment type="similarity">
    <text evidence="6">Belongs to the TRAFAC class OBG-HflX-like GTPase superfamily. HflX GTPase family.</text>
</comment>
<dbReference type="NCBIfam" id="TIGR03156">
    <property type="entry name" value="GTP_HflX"/>
    <property type="match status" value="1"/>
</dbReference>
<evidence type="ECO:0000259" key="10">
    <source>
        <dbReference type="PROSITE" id="PS51705"/>
    </source>
</evidence>
<feature type="binding site" evidence="7">
    <location>
        <begin position="325"/>
        <end position="328"/>
    </location>
    <ligand>
        <name>GTP</name>
        <dbReference type="ChEBI" id="CHEBI:37565"/>
    </ligand>
</feature>
<dbReference type="InterPro" id="IPR030394">
    <property type="entry name" value="G_HFLX_dom"/>
</dbReference>
<feature type="binding site" evidence="7">
    <location>
        <begin position="358"/>
        <end position="360"/>
    </location>
    <ligand>
        <name>GTP</name>
        <dbReference type="ChEBI" id="CHEBI:37565"/>
    </ligand>
</feature>
<dbReference type="InterPro" id="IPR032305">
    <property type="entry name" value="GTP-bd_M"/>
</dbReference>
<accession>A0A8I1MXR4</accession>
<evidence type="ECO:0000256" key="5">
    <source>
        <dbReference type="ARBA" id="ARBA00023134"/>
    </source>
</evidence>
<keyword evidence="2 8" id="KW-0479">Metal-binding</keyword>
<dbReference type="InterPro" id="IPR027417">
    <property type="entry name" value="P-loop_NTPase"/>
</dbReference>
<feature type="binding site" evidence="8">
    <location>
        <position position="239"/>
    </location>
    <ligand>
        <name>Mg(2+)</name>
        <dbReference type="ChEBI" id="CHEBI:18420"/>
    </ligand>
</feature>
<dbReference type="Pfam" id="PF13167">
    <property type="entry name" value="GTP-bdg_N"/>
    <property type="match status" value="1"/>
</dbReference>
<sequence length="397" mass="43331">MSKKHPQPEGQPQGPERAALVSVQQRRLSSDDALAELEQLSTSAGYALAGELSCVRARPDAATYIGSGKLDELSELVSTTSADTIIFDNALSPIQQRNLEKALGKPVIDRTGLILEIFARRAQSAEGKMQVELARLEHLATRLVRGWTHLERQTGGIGVRGGPGEKQIELDRRMLDDKIKMLRTRLGKLGRQRMTQRRARRRTGAFRVALVGYTNAGKSTLFNALTKSKIYAADQLFATLDTTTRKFYLGPQVNVTLSDTVGFIRDLPHTLIEAFKATLEDTLQADLLLHVVDASSPMLREQMDEVHAVLREIGADDIPQFLIFNKSDLLPVNLQVTNGHTQSEGIEARASMPRLVVSALTGAGVASLKSALLEAVLADPRFQSSASALSDTTQISA</sequence>
<evidence type="ECO:0000256" key="9">
    <source>
        <dbReference type="SAM" id="MobiDB-lite"/>
    </source>
</evidence>
<comment type="caution">
    <text evidence="11">The sequence shown here is derived from an EMBL/GenBank/DDBJ whole genome shotgun (WGS) entry which is preliminary data.</text>
</comment>
<evidence type="ECO:0000256" key="1">
    <source>
        <dbReference type="ARBA" id="ARBA00022490"/>
    </source>
</evidence>
<proteinExistence type="inferred from homology"/>
<dbReference type="EMBL" id="JAFKMR010000022">
    <property type="protein sequence ID" value="MBN8744940.1"/>
    <property type="molecule type" value="Genomic_DNA"/>
</dbReference>
<dbReference type="Proteomes" id="UP000664800">
    <property type="component" value="Unassembled WGS sequence"/>
</dbReference>
<evidence type="ECO:0000256" key="6">
    <source>
        <dbReference type="HAMAP-Rule" id="MF_00900"/>
    </source>
</evidence>
<dbReference type="PANTHER" id="PTHR10229:SF0">
    <property type="entry name" value="GTP-BINDING PROTEIN 6-RELATED"/>
    <property type="match status" value="1"/>
</dbReference>
<dbReference type="InterPro" id="IPR042108">
    <property type="entry name" value="GTPase_HflX_N_sf"/>
</dbReference>
<keyword evidence="5 6" id="KW-0342">GTP-binding</keyword>
<evidence type="ECO:0000256" key="8">
    <source>
        <dbReference type="PIRSR" id="PIRSR006809-2"/>
    </source>
</evidence>
<evidence type="ECO:0000256" key="4">
    <source>
        <dbReference type="ARBA" id="ARBA00022842"/>
    </source>
</evidence>
<evidence type="ECO:0000313" key="11">
    <source>
        <dbReference type="EMBL" id="MBN8744940.1"/>
    </source>
</evidence>
<comment type="subcellular location">
    <subcellularLocation>
        <location evidence="6">Cytoplasm</location>
    </subcellularLocation>
    <text evidence="6">May associate with membranes.</text>
</comment>
<evidence type="ECO:0000256" key="7">
    <source>
        <dbReference type="PIRSR" id="PIRSR006809-1"/>
    </source>
</evidence>
<organism evidence="11 12">
    <name type="scientific">Thiomonas arsenitoxydans (strain DSM 22701 / CIP 110005 / 3As)</name>
    <dbReference type="NCBI Taxonomy" id="426114"/>
    <lineage>
        <taxon>Bacteria</taxon>
        <taxon>Pseudomonadati</taxon>
        <taxon>Pseudomonadota</taxon>
        <taxon>Betaproteobacteria</taxon>
        <taxon>Burkholderiales</taxon>
        <taxon>Thiomonas</taxon>
    </lineage>
</organism>
<feature type="binding site" evidence="7">
    <location>
        <begin position="259"/>
        <end position="262"/>
    </location>
    <ligand>
        <name>GTP</name>
        <dbReference type="ChEBI" id="CHEBI:37565"/>
    </ligand>
</feature>
<dbReference type="Pfam" id="PF01926">
    <property type="entry name" value="MMR_HSR1"/>
    <property type="match status" value="1"/>
</dbReference>
<comment type="cofactor">
    <cofactor evidence="8">
        <name>Mg(2+)</name>
        <dbReference type="ChEBI" id="CHEBI:18420"/>
    </cofactor>
</comment>
<comment type="function">
    <text evidence="6">GTPase that associates with the 50S ribosomal subunit and may have a role during protein synthesis or ribosome biogenesis.</text>
</comment>
<protein>
    <recommendedName>
        <fullName evidence="6">GTPase HflX</fullName>
    </recommendedName>
    <alternativeName>
        <fullName evidence="6">GTP-binding protein HflX</fullName>
    </alternativeName>
</protein>
<evidence type="ECO:0000313" key="12">
    <source>
        <dbReference type="Proteomes" id="UP000664800"/>
    </source>
</evidence>
<dbReference type="HAMAP" id="MF_00900">
    <property type="entry name" value="GTPase_HflX"/>
    <property type="match status" value="1"/>
</dbReference>
<feature type="domain" description="Hflx-type G" evidence="10">
    <location>
        <begin position="206"/>
        <end position="380"/>
    </location>
</feature>
<dbReference type="CDD" id="cd01878">
    <property type="entry name" value="HflX"/>
    <property type="match status" value="1"/>
</dbReference>
<dbReference type="RefSeq" id="WP_276731123.1">
    <property type="nucleotide sequence ID" value="NZ_JAFKMR010000022.1"/>
</dbReference>
<gene>
    <name evidence="6 11" type="primary">hflX</name>
    <name evidence="11" type="ORF">J0I24_11615</name>
</gene>
<dbReference type="GO" id="GO:0046872">
    <property type="term" value="F:metal ion binding"/>
    <property type="evidence" value="ECO:0007669"/>
    <property type="project" value="UniProtKB-KW"/>
</dbReference>
<dbReference type="FunFam" id="3.40.50.11060:FF:000001">
    <property type="entry name" value="GTPase HflX"/>
    <property type="match status" value="1"/>
</dbReference>
<dbReference type="GO" id="GO:0005525">
    <property type="term" value="F:GTP binding"/>
    <property type="evidence" value="ECO:0007669"/>
    <property type="project" value="UniProtKB-UniRule"/>
</dbReference>
<dbReference type="PIRSF" id="PIRSF006809">
    <property type="entry name" value="GTP-binding_hflX_prd"/>
    <property type="match status" value="1"/>
</dbReference>
<dbReference type="Gene3D" id="3.40.50.11060">
    <property type="entry name" value="GTPase HflX, N-terminal domain"/>
    <property type="match status" value="1"/>
</dbReference>
<feature type="binding site" evidence="7">
    <location>
        <begin position="237"/>
        <end position="241"/>
    </location>
    <ligand>
        <name>GTP</name>
        <dbReference type="ChEBI" id="CHEBI:37565"/>
    </ligand>
</feature>
<dbReference type="PANTHER" id="PTHR10229">
    <property type="entry name" value="GTP-BINDING PROTEIN HFLX"/>
    <property type="match status" value="1"/>
</dbReference>
<dbReference type="InterPro" id="IPR016496">
    <property type="entry name" value="GTPase_HflX"/>
</dbReference>
<keyword evidence="3 6" id="KW-0547">Nucleotide-binding</keyword>
<feature type="binding site" evidence="7">
    <location>
        <begin position="212"/>
        <end position="219"/>
    </location>
    <ligand>
        <name>GTP</name>
        <dbReference type="ChEBI" id="CHEBI:37565"/>
    </ligand>
</feature>
<dbReference type="GO" id="GO:0005737">
    <property type="term" value="C:cytoplasm"/>
    <property type="evidence" value="ECO:0007669"/>
    <property type="project" value="UniProtKB-SubCell"/>
</dbReference>
<dbReference type="SUPFAM" id="SSF52540">
    <property type="entry name" value="P-loop containing nucleoside triphosphate hydrolases"/>
    <property type="match status" value="1"/>
</dbReference>
<evidence type="ECO:0000256" key="2">
    <source>
        <dbReference type="ARBA" id="ARBA00022723"/>
    </source>
</evidence>
<dbReference type="Pfam" id="PF16360">
    <property type="entry name" value="GTP-bdg_M"/>
    <property type="match status" value="1"/>
</dbReference>
<keyword evidence="4 8" id="KW-0460">Magnesium</keyword>
<name>A0A8I1MXR4_THIA3</name>
<dbReference type="AlphaFoldDB" id="A0A8I1MXR4"/>
<keyword evidence="1 6" id="KW-0963">Cytoplasm</keyword>
<dbReference type="Gene3D" id="3.40.50.300">
    <property type="entry name" value="P-loop containing nucleotide triphosphate hydrolases"/>
    <property type="match status" value="1"/>
</dbReference>
<feature type="binding site" evidence="8">
    <location>
        <position position="219"/>
    </location>
    <ligand>
        <name>Mg(2+)</name>
        <dbReference type="ChEBI" id="CHEBI:18420"/>
    </ligand>
</feature>
<dbReference type="InterPro" id="IPR006073">
    <property type="entry name" value="GTP-bd"/>
</dbReference>
<dbReference type="PROSITE" id="PS51705">
    <property type="entry name" value="G_HFLX"/>
    <property type="match status" value="1"/>
</dbReference>
<feature type="region of interest" description="Disordered" evidence="9">
    <location>
        <begin position="1"/>
        <end position="23"/>
    </location>
</feature>
<dbReference type="PRINTS" id="PR00326">
    <property type="entry name" value="GTP1OBG"/>
</dbReference>